<dbReference type="Pfam" id="PF04631">
    <property type="entry name" value="PIF2"/>
    <property type="match status" value="1"/>
</dbReference>
<sequence>MLFYFVVITILVLLGIYIFTKPLLDTIYVIQTAQTKYVDTIDENVEAIEKKLAESRYVPLENLANININNSTELMNGENKCFAAPIRVSNVETSTFDCTTVCENKSASYFFVDENDIFVINGSRLSSGGYCSTTALPTRCNRETSIVLYSVNTWTCIAEDPRFFAGESNSVQIAGRQHSRFILSGYEQYNILYDKLLENEVDITRNTLRTSWDELLDDGTRRFVVLCNALDVNYNEMFVNPYNEIECLPNVCTNVQYAHRDVKPDFVNGVCDCGDYSVTRMQHVTSGDETSLCANIINESDYDNNVYKFRSDCLKMTDVVSKLETDGVRLFCPPDVFNTTGDAAYQVEVKGFACRTNNGVDELTYRLENDFGDRLTYINDRIIS</sequence>
<gene>
    <name evidence="1" type="primary">pif-2</name>
    <name evidence="1" type="ORF">NezhNPV_ORF52</name>
</gene>
<dbReference type="InterPro" id="IPR006725">
    <property type="entry name" value="PIF2"/>
</dbReference>
<proteinExistence type="predicted"/>
<organism evidence="1">
    <name type="scientific">Nesodiprion zhejiangensis nucleopolyhedrovirus</name>
    <dbReference type="NCBI Taxonomy" id="3135970"/>
    <lineage>
        <taxon>Viruses</taxon>
        <taxon>Viruses incertae sedis</taxon>
        <taxon>Naldaviricetes</taxon>
        <taxon>Lefavirales</taxon>
        <taxon>Baculoviridae</taxon>
    </lineage>
</organism>
<evidence type="ECO:0000313" key="1">
    <source>
        <dbReference type="EMBL" id="WYD57097.1"/>
    </source>
</evidence>
<reference evidence="1" key="1">
    <citation type="submission" date="2023-10" db="EMBL/GenBank/DDBJ databases">
        <authorList>
            <person name="Wang Q."/>
        </authorList>
    </citation>
    <scope>NUCLEOTIDE SEQUENCE</scope>
    <source>
        <strain evidence="1">BJZYA2014</strain>
    </source>
</reference>
<dbReference type="EMBL" id="OR723730">
    <property type="protein sequence ID" value="WYD57097.1"/>
    <property type="molecule type" value="Genomic_DNA"/>
</dbReference>
<name>A0AAN0N856_9BACU</name>
<accession>A0AAN0N856</accession>
<protein>
    <submittedName>
        <fullName evidence="1">Pif-2</fullName>
    </submittedName>
</protein>